<accession>A0A7R8W5W9</accession>
<keyword evidence="3" id="KW-0132">Cell division</keyword>
<keyword evidence="4" id="KW-0498">Mitosis</keyword>
<dbReference type="InterPro" id="IPR003395">
    <property type="entry name" value="RecF/RecN/SMC_N"/>
</dbReference>
<evidence type="ECO:0000256" key="1">
    <source>
        <dbReference type="ARBA" id="ARBA00004123"/>
    </source>
</evidence>
<dbReference type="Gene3D" id="3.30.70.1620">
    <property type="match status" value="1"/>
</dbReference>
<dbReference type="Gene3D" id="3.40.50.300">
    <property type="entry name" value="P-loop containing nucleotide triphosphate hydrolases"/>
    <property type="match status" value="2"/>
</dbReference>
<dbReference type="GO" id="GO:0005694">
    <property type="term" value="C:chromosome"/>
    <property type="evidence" value="ECO:0007669"/>
    <property type="project" value="InterPro"/>
</dbReference>
<evidence type="ECO:0000256" key="2">
    <source>
        <dbReference type="ARBA" id="ARBA00005917"/>
    </source>
</evidence>
<dbReference type="SMART" id="SM00968">
    <property type="entry name" value="SMC_hinge"/>
    <property type="match status" value="1"/>
</dbReference>
<keyword evidence="7" id="KW-0131">Cell cycle</keyword>
<dbReference type="InterPro" id="IPR024704">
    <property type="entry name" value="SMC"/>
</dbReference>
<dbReference type="InterPro" id="IPR027417">
    <property type="entry name" value="P-loop_NTPase"/>
</dbReference>
<dbReference type="Pfam" id="PF06470">
    <property type="entry name" value="SMC_hinge"/>
    <property type="match status" value="1"/>
</dbReference>
<gene>
    <name evidence="9" type="ORF">CTOB1V02_LOCUS3467</name>
</gene>
<dbReference type="InterPro" id="IPR041741">
    <property type="entry name" value="SMC3_ABC_euk"/>
</dbReference>
<dbReference type="FunFam" id="3.40.50.300:FF:000370">
    <property type="entry name" value="Structural maintenance of chromosomes 3"/>
    <property type="match status" value="1"/>
</dbReference>
<dbReference type="EMBL" id="OB660594">
    <property type="protein sequence ID" value="CAD7225529.1"/>
    <property type="molecule type" value="Genomic_DNA"/>
</dbReference>
<dbReference type="AlphaFoldDB" id="A0A7R8W5W9"/>
<evidence type="ECO:0000256" key="6">
    <source>
        <dbReference type="ARBA" id="ARBA00023242"/>
    </source>
</evidence>
<dbReference type="SUPFAM" id="SSF75553">
    <property type="entry name" value="Smc hinge domain"/>
    <property type="match status" value="1"/>
</dbReference>
<keyword evidence="6 8" id="KW-0539">Nucleus</keyword>
<organism evidence="9">
    <name type="scientific">Cyprideis torosa</name>
    <dbReference type="NCBI Taxonomy" id="163714"/>
    <lineage>
        <taxon>Eukaryota</taxon>
        <taxon>Metazoa</taxon>
        <taxon>Ecdysozoa</taxon>
        <taxon>Arthropoda</taxon>
        <taxon>Crustacea</taxon>
        <taxon>Oligostraca</taxon>
        <taxon>Ostracoda</taxon>
        <taxon>Podocopa</taxon>
        <taxon>Podocopida</taxon>
        <taxon>Cytherocopina</taxon>
        <taxon>Cytheroidea</taxon>
        <taxon>Cytherideidae</taxon>
        <taxon>Cyprideis</taxon>
    </lineage>
</organism>
<dbReference type="GO" id="GO:0005634">
    <property type="term" value="C:nucleus"/>
    <property type="evidence" value="ECO:0007669"/>
    <property type="project" value="UniProtKB-SubCell"/>
</dbReference>
<evidence type="ECO:0000256" key="7">
    <source>
        <dbReference type="ARBA" id="ARBA00023306"/>
    </source>
</evidence>
<evidence type="ECO:0000256" key="5">
    <source>
        <dbReference type="ARBA" id="ARBA00023054"/>
    </source>
</evidence>
<dbReference type="CDD" id="cd03272">
    <property type="entry name" value="ABC_SMC3_euk"/>
    <property type="match status" value="1"/>
</dbReference>
<dbReference type="InterPro" id="IPR036277">
    <property type="entry name" value="SMC_hinge_sf"/>
</dbReference>
<dbReference type="PANTHER" id="PTHR43977">
    <property type="entry name" value="STRUCTURAL MAINTENANCE OF CHROMOSOMES PROTEIN 3"/>
    <property type="match status" value="1"/>
</dbReference>
<dbReference type="PIRSF" id="PIRSF005719">
    <property type="entry name" value="SMC"/>
    <property type="match status" value="1"/>
</dbReference>
<proteinExistence type="inferred from homology"/>
<dbReference type="Gene3D" id="1.20.1060.20">
    <property type="match status" value="1"/>
</dbReference>
<dbReference type="GO" id="GO:0005524">
    <property type="term" value="F:ATP binding"/>
    <property type="evidence" value="ECO:0007669"/>
    <property type="project" value="InterPro"/>
</dbReference>
<dbReference type="OrthoDB" id="431497at2759"/>
<evidence type="ECO:0000256" key="3">
    <source>
        <dbReference type="ARBA" id="ARBA00022618"/>
    </source>
</evidence>
<dbReference type="SUPFAM" id="SSF52540">
    <property type="entry name" value="P-loop containing nucleoside triphosphate hydrolases"/>
    <property type="match status" value="2"/>
</dbReference>
<dbReference type="FunFam" id="3.40.50.300:FF:000424">
    <property type="entry name" value="Structural maintenance of chromosomes 3"/>
    <property type="match status" value="1"/>
</dbReference>
<reference evidence="9" key="1">
    <citation type="submission" date="2020-11" db="EMBL/GenBank/DDBJ databases">
        <authorList>
            <person name="Tran Van P."/>
        </authorList>
    </citation>
    <scope>NUCLEOTIDE SEQUENCE</scope>
</reference>
<dbReference type="InterPro" id="IPR010935">
    <property type="entry name" value="SMC_hinge"/>
</dbReference>
<evidence type="ECO:0000256" key="8">
    <source>
        <dbReference type="PIRNR" id="PIRNR005719"/>
    </source>
</evidence>
<sequence length="1201" mass="138979">MHIKQVIISGFKSYRELTTIEVFDPKHNVVVGRNGSGKSNFFQAIQFVLSDEFSYLRPEQRQSLLHEGTGPRVISAHVDIIFDNSDQRLPIDKDEVVVRRVIGHKKDQYFLNKKVVTRTDIMNLLESAGFSRSNPYYIVKQGKINAMATAPDAQRLKLLREVAGTRVYDERREESLVMLKETESKREKINEYLANIDERLQTLETEKEELKESLKWDKMRRSLEFAILERELKDAKQKLEEVRHRGSNIDNRELQLHDNVVIFTTFYYMDKIRSNSGAQQDQFRKDMENVVIATKEVSKELKEIKSKVSQSKEEKAVLNTEFQQLVKQRSKLELTIKDLEEEVVGDNSTKERADRELKKLEATIAEKNKELEEIKPQYEEMKKLEEECSRELTLKHQKRTELYAKQGRGSQFTSREERDKWIKNELRSLTKAIRDKEESIRRLQADIEADAEKKTQLEAKTQESNSEKESLNKQIEEHNKNYYEMKKEKESLQERRNVLYREETKLQNDLSSLKDEVVKHENNLRSMIGKPTLNGRESVRRVIDTFRERGGRWTEIANGYYGLVIENFECEESINTAVEVTAGGRLYFHIVSSDSVGTAIINEINRQQLPGEVTFMPINRMQVKSYSYPESGHAIPMIGRIKFEQKYEKAFHHIFGKTLICRNLDYATDIGQARKFHCVTLEGEQVVETEAELAKVRGDLLEVESKINNLVSEIQRTEIKHGKVKDMFDRKNTEMRLMREELNNINNSRGPKEKSLNALRASQQQLTTTKEGLESELHQDLLSQLSAADQREVDQLNDDIRRLTEDNKRAYGERLRLETKKNKIENLLANNLDRRRGELKVALQEITVEDRVRKLDQAKGDLEGFVSRCLEIQKHVQALDKELTDLSRRQKAAQTAHDKGKAEEKELQEKLDGDARDLEKISSKTAVCHQKIEECNKKINELGPVSDEELQKFANSRIKELYRQLEKANSELKKYAHVNKKALDQFLSFSDQKESLIERKRELDNAYDSIQGMMQVLEQRKYEAIKFTFKQVSMYFGQVFSSLVPGGRGQLIMKTKMSDDDEEVPPSGADAAAPADNFTGVSIKVSFSGRADMKEMNQLSGGQKSLVALALIFAIQKCDPAPFYLFDEIDQALDSDHRKAVAEMIHKLSDEAQFITTTFRPELLANANKFYGVLFRNKVSHVQCVTREEAYDFVEDDSQHG</sequence>
<comment type="similarity">
    <text evidence="2">Belongs to the SMC family. SMC3 subfamily.</text>
</comment>
<dbReference type="GO" id="GO:0051301">
    <property type="term" value="P:cell division"/>
    <property type="evidence" value="ECO:0007669"/>
    <property type="project" value="UniProtKB-KW"/>
</dbReference>
<name>A0A7R8W5W9_9CRUS</name>
<protein>
    <recommendedName>
        <fullName evidence="8">Structural maintenance of chromosomes protein</fullName>
    </recommendedName>
</protein>
<evidence type="ECO:0000313" key="9">
    <source>
        <dbReference type="EMBL" id="CAD7225529.1"/>
    </source>
</evidence>
<evidence type="ECO:0000256" key="4">
    <source>
        <dbReference type="ARBA" id="ARBA00022776"/>
    </source>
</evidence>
<dbReference type="GO" id="GO:0051276">
    <property type="term" value="P:chromosome organization"/>
    <property type="evidence" value="ECO:0007669"/>
    <property type="project" value="InterPro"/>
</dbReference>
<comment type="subcellular location">
    <subcellularLocation>
        <location evidence="1 8">Nucleus</location>
    </subcellularLocation>
</comment>
<keyword evidence="5" id="KW-0175">Coiled coil</keyword>
<dbReference type="GO" id="GO:0016887">
    <property type="term" value="F:ATP hydrolysis activity"/>
    <property type="evidence" value="ECO:0007669"/>
    <property type="project" value="InterPro"/>
</dbReference>
<dbReference type="Pfam" id="PF02463">
    <property type="entry name" value="SMC_N"/>
    <property type="match status" value="2"/>
</dbReference>